<dbReference type="InterPro" id="IPR027417">
    <property type="entry name" value="P-loop_NTPase"/>
</dbReference>
<comment type="caution">
    <text evidence="4">The sequence shown here is derived from an EMBL/GenBank/DDBJ whole genome shotgun (WGS) entry which is preliminary data.</text>
</comment>
<dbReference type="EMBL" id="JBBYAK010000003">
    <property type="protein sequence ID" value="MEL3959628.1"/>
    <property type="molecule type" value="Genomic_DNA"/>
</dbReference>
<dbReference type="CDD" id="cd18809">
    <property type="entry name" value="SF1_C_RecD"/>
    <property type="match status" value="1"/>
</dbReference>
<keyword evidence="1" id="KW-0547">Nucleotide-binding</keyword>
<dbReference type="InterPro" id="IPR050534">
    <property type="entry name" value="Coronavir_polyprotein_1ab"/>
</dbReference>
<protein>
    <submittedName>
        <fullName evidence="4">AAA family ATPase</fullName>
    </submittedName>
</protein>
<reference evidence="4 5" key="1">
    <citation type="submission" date="2024-03" db="EMBL/GenBank/DDBJ databases">
        <title>Bacilli Hybrid Assemblies.</title>
        <authorList>
            <person name="Kovac J."/>
        </authorList>
    </citation>
    <scope>NUCLEOTIDE SEQUENCE [LARGE SCALE GENOMIC DNA]</scope>
    <source>
        <strain evidence="4 5">FSL M8-0022</strain>
    </source>
</reference>
<evidence type="ECO:0000256" key="1">
    <source>
        <dbReference type="ARBA" id="ARBA00022741"/>
    </source>
</evidence>
<feature type="domain" description="UvrD-like helicase C-terminal" evidence="3">
    <location>
        <begin position="562"/>
        <end position="610"/>
    </location>
</feature>
<dbReference type="CDD" id="cd17933">
    <property type="entry name" value="DEXSc_RecD-like"/>
    <property type="match status" value="1"/>
</dbReference>
<dbReference type="InterPro" id="IPR027785">
    <property type="entry name" value="UvrD-like_helicase_C"/>
</dbReference>
<dbReference type="PANTHER" id="PTHR43788:SF6">
    <property type="entry name" value="DNA HELICASE B"/>
    <property type="match status" value="1"/>
</dbReference>
<dbReference type="Pfam" id="PF13245">
    <property type="entry name" value="AAA_19"/>
    <property type="match status" value="1"/>
</dbReference>
<dbReference type="Pfam" id="PF13538">
    <property type="entry name" value="UvrD_C_2"/>
    <property type="match status" value="1"/>
</dbReference>
<dbReference type="SUPFAM" id="SSF52540">
    <property type="entry name" value="P-loop containing nucleoside triphosphate hydrolases"/>
    <property type="match status" value="1"/>
</dbReference>
<evidence type="ECO:0000256" key="2">
    <source>
        <dbReference type="ARBA" id="ARBA00022840"/>
    </source>
</evidence>
<organism evidence="4 5">
    <name type="scientific">Caldifermentibacillus hisashii</name>
    <dbReference type="NCBI Taxonomy" id="996558"/>
    <lineage>
        <taxon>Bacteria</taxon>
        <taxon>Bacillati</taxon>
        <taxon>Bacillota</taxon>
        <taxon>Bacilli</taxon>
        <taxon>Bacillales</taxon>
        <taxon>Bacillaceae</taxon>
        <taxon>Caldifermentibacillus</taxon>
    </lineage>
</organism>
<accession>A0ABU9K489</accession>
<dbReference type="RefSeq" id="WP_342021213.1">
    <property type="nucleotide sequence ID" value="NZ_JBBYAK010000003.1"/>
</dbReference>
<proteinExistence type="predicted"/>
<evidence type="ECO:0000259" key="3">
    <source>
        <dbReference type="Pfam" id="PF13538"/>
    </source>
</evidence>
<dbReference type="Gene3D" id="3.40.50.300">
    <property type="entry name" value="P-loop containing nucleotide triphosphate hydrolases"/>
    <property type="match status" value="2"/>
</dbReference>
<dbReference type="Proteomes" id="UP001459714">
    <property type="component" value="Unassembled WGS sequence"/>
</dbReference>
<sequence length="645" mass="74155">MEKLVESPKLNVPEEFKETVNLPYDQLVSLLEQNVYNSVLYGVPFRLADKYAHETKQYVFNDPRRLVGAMSEAFMKKLENGHTTWYRLTDQVENISGKKIIINKGSLQEEVTRILSQSSDLYVEQKHLFDWYETKEGKTIPRLDTHVFYNTLEMLNDVRLNGRKVFDFEDYEGRLMLRHVPSYWSELQIAQRIVTILTDKPFLKTPVETVKKKARQLKADQEQANAIGAVFSDKVSIITGGPGTGKSHTIETLVALLLEENLEYRIKICAPTGNAAQDLQRRLERSTSPVVREYFNDNENKCRTIHSLLKMKPSSAIGMCRTPYSYKKEPLEADVVIVDEMSMVDIYLCRSLLWAMPNHAHVVLVGDSNQLDSVGPGKVLYDLTHGLKRLQTVDEIPIVPKWTNLNQIHRTDKGSRLPFLFQTLLVDDPNDRWNLFQTELIKCVETGDVTYIQEENIDDILNKTVKAYMESGNDTLLLSPRHEGKLGRVLLNETIQKMIMKDTGLLKDTMIIQSRTDYQNGIFNGERGQIIALDKNYITADFGYNRIIALEDKQAEKDWMVGYAITVHKAQGIEANTVILPIWSHNKTKIWNQILLYTAMTRTKKHLILIGNDEAIEKSVKSKGSRRITRLPLFYRTQSKKIVPR</sequence>
<evidence type="ECO:0000313" key="4">
    <source>
        <dbReference type="EMBL" id="MEL3959628.1"/>
    </source>
</evidence>
<evidence type="ECO:0000313" key="5">
    <source>
        <dbReference type="Proteomes" id="UP001459714"/>
    </source>
</evidence>
<dbReference type="Gene3D" id="2.30.30.940">
    <property type="match status" value="1"/>
</dbReference>
<keyword evidence="2" id="KW-0067">ATP-binding</keyword>
<name>A0ABU9K489_9BACI</name>
<dbReference type="PANTHER" id="PTHR43788">
    <property type="entry name" value="DNA2/NAM7 HELICASE FAMILY MEMBER"/>
    <property type="match status" value="1"/>
</dbReference>
<gene>
    <name evidence="4" type="ORF">NST17_20965</name>
</gene>
<keyword evidence="5" id="KW-1185">Reference proteome</keyword>